<dbReference type="PANTHER" id="PTHR31834">
    <property type="entry name" value="INITIATION-SPECIFIC ALPHA-1,6-MANNOSYLTRANSFERASE"/>
    <property type="match status" value="1"/>
</dbReference>
<protein>
    <submittedName>
        <fullName evidence="2">Uncharacterized protein</fullName>
    </submittedName>
</protein>
<dbReference type="Pfam" id="PF04488">
    <property type="entry name" value="Gly_transf_sug"/>
    <property type="match status" value="1"/>
</dbReference>
<gene>
    <name evidence="2" type="ORF">CAUS1442_LOCUS756</name>
</gene>
<organism evidence="2">
    <name type="scientific">Craspedostauros australis</name>
    <dbReference type="NCBI Taxonomy" id="1486917"/>
    <lineage>
        <taxon>Eukaryota</taxon>
        <taxon>Sar</taxon>
        <taxon>Stramenopiles</taxon>
        <taxon>Ochrophyta</taxon>
        <taxon>Bacillariophyta</taxon>
        <taxon>Bacillariophyceae</taxon>
        <taxon>Bacillariophycidae</taxon>
        <taxon>Naviculales</taxon>
        <taxon>Naviculaceae</taxon>
        <taxon>Craspedostauros</taxon>
    </lineage>
</organism>
<dbReference type="SUPFAM" id="SSF53448">
    <property type="entry name" value="Nucleotide-diphospho-sugar transferases"/>
    <property type="match status" value="1"/>
</dbReference>
<dbReference type="InterPro" id="IPR007577">
    <property type="entry name" value="GlycoTrfase_DXD_sugar-bd_CS"/>
</dbReference>
<dbReference type="GO" id="GO:0000009">
    <property type="term" value="F:alpha-1,6-mannosyltransferase activity"/>
    <property type="evidence" value="ECO:0007669"/>
    <property type="project" value="InterPro"/>
</dbReference>
<dbReference type="EMBL" id="HBEF01001199">
    <property type="protein sequence ID" value="CAD8328659.1"/>
    <property type="molecule type" value="Transcribed_RNA"/>
</dbReference>
<feature type="transmembrane region" description="Helical" evidence="1">
    <location>
        <begin position="20"/>
        <end position="41"/>
    </location>
</feature>
<accession>A0A7R9WP57</accession>
<dbReference type="PANTHER" id="PTHR31834:SF1">
    <property type="entry name" value="INITIATION-SPECIFIC ALPHA-1,6-MANNOSYLTRANSFERASE"/>
    <property type="match status" value="1"/>
</dbReference>
<keyword evidence="1" id="KW-0812">Transmembrane</keyword>
<proteinExistence type="predicted"/>
<dbReference type="GO" id="GO:0006487">
    <property type="term" value="P:protein N-linked glycosylation"/>
    <property type="evidence" value="ECO:0007669"/>
    <property type="project" value="TreeGrafter"/>
</dbReference>
<keyword evidence="1" id="KW-1133">Transmembrane helix</keyword>
<dbReference type="Gene3D" id="3.90.550.20">
    <property type="match status" value="1"/>
</dbReference>
<dbReference type="InterPro" id="IPR029044">
    <property type="entry name" value="Nucleotide-diphossugar_trans"/>
</dbReference>
<evidence type="ECO:0000256" key="1">
    <source>
        <dbReference type="SAM" id="Phobius"/>
    </source>
</evidence>
<keyword evidence="1" id="KW-0472">Membrane</keyword>
<dbReference type="AlphaFoldDB" id="A0A7R9WP57"/>
<dbReference type="InterPro" id="IPR039367">
    <property type="entry name" value="Och1-like"/>
</dbReference>
<evidence type="ECO:0000313" key="2">
    <source>
        <dbReference type="EMBL" id="CAD8328659.1"/>
    </source>
</evidence>
<reference evidence="2" key="1">
    <citation type="submission" date="2021-01" db="EMBL/GenBank/DDBJ databases">
        <authorList>
            <person name="Corre E."/>
            <person name="Pelletier E."/>
            <person name="Niang G."/>
            <person name="Scheremetjew M."/>
            <person name="Finn R."/>
            <person name="Kale V."/>
            <person name="Holt S."/>
            <person name="Cochrane G."/>
            <person name="Meng A."/>
            <person name="Brown T."/>
            <person name="Cohen L."/>
        </authorList>
    </citation>
    <scope>NUCLEOTIDE SEQUENCE</scope>
    <source>
        <strain evidence="2">CCMP3328</strain>
    </source>
</reference>
<name>A0A7R9WP57_9STRA</name>
<sequence length="425" mass="47103">MDDDDASTRENSRLMQALMLSLPSFLSRKNIIIILLLYVIFAREARDTNRIDTPASNGTFADAADAHVDESSRISTRALDTNGVKAAAGDMPSPPPLQETAAPFFQQRQRDHLNRETGHIPLQELVMTSNFKAEMCPEGTTFINSTFINPTSATGEPNATLPPRKIPRIVHITARIPCMRPSLDKFMQRWHLEGHSFAFHDEVAVDRLLGKFCPEFPSLQSLQECLAKGARKADLWKYLVLYEYGGIHADVDVAPGESFLGDGAIQPQDDAYGVVAEEGCLAPYFIATSPRHPIMFFSLHVALAQLYEVRSVIHQNGRSITGQKAMQLGAMSFVQRGDLSPLTAGLHVGVNNRTMRVVGNQSTTESFIERNSPGQADRARDSAELGVASFHAPTRHVPKNEPNWLLRSCRVMLHEIAKNQRSPLH</sequence>
<dbReference type="GO" id="GO:0000136">
    <property type="term" value="C:mannan polymerase complex"/>
    <property type="evidence" value="ECO:0007669"/>
    <property type="project" value="TreeGrafter"/>
</dbReference>